<dbReference type="PANTHER" id="PTHR11803:SF39">
    <property type="entry name" value="2-IMINOBUTANOATE_2-IMINOPROPANOATE DEAMINASE"/>
    <property type="match status" value="1"/>
</dbReference>
<dbReference type="EMBL" id="CP059488">
    <property type="protein sequence ID" value="QQD73374.1"/>
    <property type="molecule type" value="Genomic_DNA"/>
</dbReference>
<dbReference type="NCBIfam" id="TIGR00004">
    <property type="entry name" value="Rid family detoxifying hydrolase"/>
    <property type="match status" value="1"/>
</dbReference>
<dbReference type="Pfam" id="PF01042">
    <property type="entry name" value="Ribonuc_L-PSP"/>
    <property type="match status" value="1"/>
</dbReference>
<dbReference type="FunFam" id="3.30.1330.40:FF:000001">
    <property type="entry name" value="L-PSP family endoribonuclease"/>
    <property type="match status" value="1"/>
</dbReference>
<dbReference type="InterPro" id="IPR035959">
    <property type="entry name" value="RutC-like_sf"/>
</dbReference>
<dbReference type="CDD" id="cd00448">
    <property type="entry name" value="YjgF_YER057c_UK114_family"/>
    <property type="match status" value="1"/>
</dbReference>
<dbReference type="InterPro" id="IPR006175">
    <property type="entry name" value="YjgF/YER057c/UK114"/>
</dbReference>
<dbReference type="SUPFAM" id="SSF55298">
    <property type="entry name" value="YjgF-like"/>
    <property type="match status" value="1"/>
</dbReference>
<accession>A0A7T5BHH1</accession>
<comment type="similarity">
    <text evidence="1">Belongs to the RutC family.</text>
</comment>
<gene>
    <name evidence="2" type="ORF">H2515_03530</name>
</gene>
<organism evidence="2 3">
    <name type="scientific">Acidithiobacillus ferrivorans</name>
    <dbReference type="NCBI Taxonomy" id="160808"/>
    <lineage>
        <taxon>Bacteria</taxon>
        <taxon>Pseudomonadati</taxon>
        <taxon>Pseudomonadota</taxon>
        <taxon>Acidithiobacillia</taxon>
        <taxon>Acidithiobacillales</taxon>
        <taxon>Acidithiobacillaceae</taxon>
        <taxon>Acidithiobacillus</taxon>
    </lineage>
</organism>
<protein>
    <submittedName>
        <fullName evidence="2">RidA family protein</fullName>
    </submittedName>
</protein>
<dbReference type="PANTHER" id="PTHR11803">
    <property type="entry name" value="2-IMINOBUTANOATE/2-IMINOPROPANOATE DEAMINASE RIDA"/>
    <property type="match status" value="1"/>
</dbReference>
<dbReference type="Proteomes" id="UP000595420">
    <property type="component" value="Chromosome"/>
</dbReference>
<dbReference type="GO" id="GO:0005829">
    <property type="term" value="C:cytosol"/>
    <property type="evidence" value="ECO:0007669"/>
    <property type="project" value="TreeGrafter"/>
</dbReference>
<evidence type="ECO:0000313" key="2">
    <source>
        <dbReference type="EMBL" id="QQD73374.1"/>
    </source>
</evidence>
<dbReference type="GO" id="GO:0019239">
    <property type="term" value="F:deaminase activity"/>
    <property type="evidence" value="ECO:0007669"/>
    <property type="project" value="TreeGrafter"/>
</dbReference>
<name>A0A7T5BHH1_9PROT</name>
<reference evidence="2 3" key="1">
    <citation type="submission" date="2020-07" db="EMBL/GenBank/DDBJ databases">
        <title>Complete genome sequence analysis of Acidithiobacillus ferrivorans XJFY6S-08 reveals extreme environmental adaptation to alpine acid mine drainage.</title>
        <authorList>
            <person name="Yan L."/>
            <person name="Ni Y."/>
        </authorList>
    </citation>
    <scope>NUCLEOTIDE SEQUENCE [LARGE SCALE GENOMIC DNA]</scope>
    <source>
        <strain evidence="2 3">XJFY6S-08</strain>
    </source>
</reference>
<evidence type="ECO:0000313" key="3">
    <source>
        <dbReference type="Proteomes" id="UP000595420"/>
    </source>
</evidence>
<dbReference type="InterPro" id="IPR006056">
    <property type="entry name" value="RidA"/>
</dbReference>
<dbReference type="AlphaFoldDB" id="A0A7T5BHH1"/>
<dbReference type="RefSeq" id="WP_198660920.1">
    <property type="nucleotide sequence ID" value="NZ_CP059488.1"/>
</dbReference>
<proteinExistence type="inferred from homology"/>
<dbReference type="Gene3D" id="3.30.1330.40">
    <property type="entry name" value="RutC-like"/>
    <property type="match status" value="1"/>
</dbReference>
<sequence>MRVEFNMVAGAPKRIAPYSHSVLCGDFLMVTGQMPIDPTTNEWVRGSIENQTMVVMENIKNILIYSQMSIRNIVQCRVFLSSMELYDKFNVVYEKIFVDGDLPARTCIAVSGLAGDADVEIDVIACRRTD</sequence>
<evidence type="ECO:0000256" key="1">
    <source>
        <dbReference type="ARBA" id="ARBA00010552"/>
    </source>
</evidence>